<dbReference type="SUPFAM" id="SSF55021">
    <property type="entry name" value="ACT-like"/>
    <property type="match status" value="2"/>
</dbReference>
<comment type="function">
    <text evidence="8">Catalyzes the conversion of 2 pyruvate molecules into acetolactate in the first common step of the biosynthetic pathway of the branched-amino acids such as leucine, isoleucine, and valine.</text>
</comment>
<dbReference type="NCBIfam" id="TIGR00119">
    <property type="entry name" value="acolac_sm"/>
    <property type="match status" value="1"/>
</dbReference>
<gene>
    <name evidence="10" type="primary">ilvN</name>
    <name evidence="10" type="ORF">MRX98_08520</name>
</gene>
<dbReference type="InterPro" id="IPR002912">
    <property type="entry name" value="ACT_dom"/>
</dbReference>
<dbReference type="InterPro" id="IPR045865">
    <property type="entry name" value="ACT-like_dom_sf"/>
</dbReference>
<reference evidence="10" key="1">
    <citation type="submission" date="2022-04" db="EMBL/GenBank/DDBJ databases">
        <title>Desulfatitalea alkaliphila sp. nov., a novel anaerobic sulfate-reducing bacterium isolated from terrestrial mud volcano, Taman Peninsula, Russia.</title>
        <authorList>
            <person name="Khomyakova M.A."/>
            <person name="Merkel A.Y."/>
            <person name="Slobodkin A.I."/>
        </authorList>
    </citation>
    <scope>NUCLEOTIDE SEQUENCE</scope>
    <source>
        <strain evidence="10">M08but</strain>
    </source>
</reference>
<keyword evidence="6 8" id="KW-0100">Branched-chain amino acid biosynthesis</keyword>
<dbReference type="FunFam" id="3.30.70.260:FF:000001">
    <property type="entry name" value="Acetolactate synthase, small subunit"/>
    <property type="match status" value="1"/>
</dbReference>
<dbReference type="InterPro" id="IPR054480">
    <property type="entry name" value="AHAS_small-like_ACT"/>
</dbReference>
<dbReference type="Proteomes" id="UP001165427">
    <property type="component" value="Unassembled WGS sequence"/>
</dbReference>
<keyword evidence="11" id="KW-1185">Reference proteome</keyword>
<dbReference type="InterPro" id="IPR019455">
    <property type="entry name" value="Acetolactate_synth_ssu_C"/>
</dbReference>
<dbReference type="GO" id="GO:1990610">
    <property type="term" value="F:acetolactate synthase regulator activity"/>
    <property type="evidence" value="ECO:0007669"/>
    <property type="project" value="UniProtKB-UniRule"/>
</dbReference>
<dbReference type="PANTHER" id="PTHR30239">
    <property type="entry name" value="ACETOLACTATE SYNTHASE SMALL SUBUNIT"/>
    <property type="match status" value="1"/>
</dbReference>
<dbReference type="InterPro" id="IPR039557">
    <property type="entry name" value="AHAS_ACT"/>
</dbReference>
<dbReference type="RefSeq" id="WP_246905488.1">
    <property type="nucleotide sequence ID" value="NZ_JALJRB010000007.1"/>
</dbReference>
<comment type="catalytic activity">
    <reaction evidence="7 8">
        <text>2 pyruvate + H(+) = (2S)-2-acetolactate + CO2</text>
        <dbReference type="Rhea" id="RHEA:25249"/>
        <dbReference type="ChEBI" id="CHEBI:15361"/>
        <dbReference type="ChEBI" id="CHEBI:15378"/>
        <dbReference type="ChEBI" id="CHEBI:16526"/>
        <dbReference type="ChEBI" id="CHEBI:58476"/>
        <dbReference type="EC" id="2.2.1.6"/>
    </reaction>
</comment>
<dbReference type="GO" id="GO:0009099">
    <property type="term" value="P:L-valine biosynthetic process"/>
    <property type="evidence" value="ECO:0007669"/>
    <property type="project" value="UniProtKB-UniRule"/>
</dbReference>
<dbReference type="CDD" id="cd04878">
    <property type="entry name" value="ACT_AHAS"/>
    <property type="match status" value="1"/>
</dbReference>
<dbReference type="GO" id="GO:0009097">
    <property type="term" value="P:isoleucine biosynthetic process"/>
    <property type="evidence" value="ECO:0007669"/>
    <property type="project" value="UniProtKB-UniRule"/>
</dbReference>
<organism evidence="10 11">
    <name type="scientific">Desulfatitalea alkaliphila</name>
    <dbReference type="NCBI Taxonomy" id="2929485"/>
    <lineage>
        <taxon>Bacteria</taxon>
        <taxon>Pseudomonadati</taxon>
        <taxon>Thermodesulfobacteriota</taxon>
        <taxon>Desulfobacteria</taxon>
        <taxon>Desulfobacterales</taxon>
        <taxon>Desulfosarcinaceae</taxon>
        <taxon>Desulfatitalea</taxon>
    </lineage>
</organism>
<dbReference type="EC" id="2.2.1.6" evidence="8"/>
<sequence length="165" mass="18532">MKSEKHTLTMLVDNEPGVLSRVVGLFSGRGFNIDSLCVAETMDPKVSRITIVTQANPLLLEQIEKQLRKLINVVKLREMSDDRAVRREMALICVHARAENRDEILRLVNLFRAKIIDVASNYYIIEASGDADKMTALIGLLKPMGIKKIARTGTVALYREPKRGI</sequence>
<evidence type="ECO:0000259" key="9">
    <source>
        <dbReference type="PROSITE" id="PS51671"/>
    </source>
</evidence>
<dbReference type="Gene3D" id="3.30.70.1150">
    <property type="entry name" value="ACT-like. Chain A, domain 2"/>
    <property type="match status" value="1"/>
</dbReference>
<dbReference type="Pfam" id="PF22629">
    <property type="entry name" value="ACT_AHAS_ss"/>
    <property type="match status" value="1"/>
</dbReference>
<dbReference type="NCBIfam" id="NF008864">
    <property type="entry name" value="PRK11895.1"/>
    <property type="match status" value="1"/>
</dbReference>
<dbReference type="EMBL" id="JALJRB010000007">
    <property type="protein sequence ID" value="MCJ8500612.1"/>
    <property type="molecule type" value="Genomic_DNA"/>
</dbReference>
<dbReference type="InterPro" id="IPR027271">
    <property type="entry name" value="Acetolactate_synth/TF_NikR_C"/>
</dbReference>
<proteinExistence type="inferred from homology"/>
<comment type="similarity">
    <text evidence="3 8">Belongs to the acetolactate synthase small subunit family.</text>
</comment>
<dbReference type="FunFam" id="3.30.70.1150:FF:000001">
    <property type="entry name" value="Acetolactate synthase small subunit"/>
    <property type="match status" value="1"/>
</dbReference>
<dbReference type="PROSITE" id="PS51671">
    <property type="entry name" value="ACT"/>
    <property type="match status" value="1"/>
</dbReference>
<evidence type="ECO:0000256" key="1">
    <source>
        <dbReference type="ARBA" id="ARBA00004974"/>
    </source>
</evidence>
<evidence type="ECO:0000256" key="2">
    <source>
        <dbReference type="ARBA" id="ARBA00005025"/>
    </source>
</evidence>
<dbReference type="Pfam" id="PF10369">
    <property type="entry name" value="ALS_ss_C"/>
    <property type="match status" value="1"/>
</dbReference>
<protein>
    <recommendedName>
        <fullName evidence="8">Acetolactate synthase small subunit</fullName>
        <shortName evidence="8">AHAS</shortName>
        <shortName evidence="8">ALS</shortName>
        <ecNumber evidence="8">2.2.1.6</ecNumber>
    </recommendedName>
    <alternativeName>
        <fullName evidence="8">Acetohydroxy-acid synthase small subunit</fullName>
    </alternativeName>
</protein>
<evidence type="ECO:0000256" key="7">
    <source>
        <dbReference type="ARBA" id="ARBA00048670"/>
    </source>
</evidence>
<evidence type="ECO:0000256" key="5">
    <source>
        <dbReference type="ARBA" id="ARBA00022605"/>
    </source>
</evidence>
<comment type="pathway">
    <text evidence="1 8">Amino-acid biosynthesis; L-isoleucine biosynthesis; L-isoleucine from 2-oxobutanoate: step 1/4.</text>
</comment>
<evidence type="ECO:0000313" key="10">
    <source>
        <dbReference type="EMBL" id="MCJ8500612.1"/>
    </source>
</evidence>
<evidence type="ECO:0000256" key="3">
    <source>
        <dbReference type="ARBA" id="ARBA00006341"/>
    </source>
</evidence>
<dbReference type="AlphaFoldDB" id="A0AA41R0J3"/>
<dbReference type="PANTHER" id="PTHR30239:SF0">
    <property type="entry name" value="ACETOLACTATE SYNTHASE SMALL SUBUNIT 1, CHLOROPLASTIC"/>
    <property type="match status" value="1"/>
</dbReference>
<evidence type="ECO:0000256" key="6">
    <source>
        <dbReference type="ARBA" id="ARBA00023304"/>
    </source>
</evidence>
<comment type="subunit">
    <text evidence="4 8">Dimer of large and small chains.</text>
</comment>
<accession>A0AA41R0J3</accession>
<evidence type="ECO:0000256" key="8">
    <source>
        <dbReference type="RuleBase" id="RU368092"/>
    </source>
</evidence>
<evidence type="ECO:0000256" key="4">
    <source>
        <dbReference type="ARBA" id="ARBA00011744"/>
    </source>
</evidence>
<dbReference type="GO" id="GO:0005829">
    <property type="term" value="C:cytosol"/>
    <property type="evidence" value="ECO:0007669"/>
    <property type="project" value="TreeGrafter"/>
</dbReference>
<dbReference type="InterPro" id="IPR004789">
    <property type="entry name" value="Acetalactate_synth_ssu"/>
</dbReference>
<keyword evidence="8 10" id="KW-0808">Transferase</keyword>
<evidence type="ECO:0000313" key="11">
    <source>
        <dbReference type="Proteomes" id="UP001165427"/>
    </source>
</evidence>
<keyword evidence="5 8" id="KW-0028">Amino-acid biosynthesis</keyword>
<dbReference type="GO" id="GO:0003984">
    <property type="term" value="F:acetolactate synthase activity"/>
    <property type="evidence" value="ECO:0007669"/>
    <property type="project" value="UniProtKB-UniRule"/>
</dbReference>
<comment type="caution">
    <text evidence="10">The sequence shown here is derived from an EMBL/GenBank/DDBJ whole genome shotgun (WGS) entry which is preliminary data.</text>
</comment>
<name>A0AA41R0J3_9BACT</name>
<comment type="pathway">
    <text evidence="2 8">Amino-acid biosynthesis; L-valine biosynthesis; L-valine from pyruvate: step 1/4.</text>
</comment>
<feature type="domain" description="ACT" evidence="9">
    <location>
        <begin position="7"/>
        <end position="81"/>
    </location>
</feature>
<dbReference type="Gene3D" id="3.30.70.260">
    <property type="match status" value="1"/>
</dbReference>